<keyword evidence="2" id="KW-1185">Reference proteome</keyword>
<dbReference type="Proteomes" id="UP001165960">
    <property type="component" value="Unassembled WGS sequence"/>
</dbReference>
<evidence type="ECO:0000313" key="1">
    <source>
        <dbReference type="EMBL" id="KAJ9081575.1"/>
    </source>
</evidence>
<dbReference type="EMBL" id="QTSX02001469">
    <property type="protein sequence ID" value="KAJ9081575.1"/>
    <property type="molecule type" value="Genomic_DNA"/>
</dbReference>
<name>A0ACC2U418_9FUNG</name>
<protein>
    <submittedName>
        <fullName evidence="1">Uncharacterized protein</fullName>
    </submittedName>
</protein>
<comment type="caution">
    <text evidence="1">The sequence shown here is derived from an EMBL/GenBank/DDBJ whole genome shotgun (WGS) entry which is preliminary data.</text>
</comment>
<accession>A0ACC2U418</accession>
<evidence type="ECO:0000313" key="2">
    <source>
        <dbReference type="Proteomes" id="UP001165960"/>
    </source>
</evidence>
<reference evidence="1" key="1">
    <citation type="submission" date="2022-04" db="EMBL/GenBank/DDBJ databases">
        <title>Genome of the entomopathogenic fungus Entomophthora muscae.</title>
        <authorList>
            <person name="Elya C."/>
            <person name="Lovett B.R."/>
            <person name="Lee E."/>
            <person name="Macias A.M."/>
            <person name="Hajek A.E."/>
            <person name="De Bivort B.L."/>
            <person name="Kasson M.T."/>
            <person name="De Fine Licht H.H."/>
            <person name="Stajich J.E."/>
        </authorList>
    </citation>
    <scope>NUCLEOTIDE SEQUENCE</scope>
    <source>
        <strain evidence="1">Berkeley</strain>
    </source>
</reference>
<organism evidence="1 2">
    <name type="scientific">Entomophthora muscae</name>
    <dbReference type="NCBI Taxonomy" id="34485"/>
    <lineage>
        <taxon>Eukaryota</taxon>
        <taxon>Fungi</taxon>
        <taxon>Fungi incertae sedis</taxon>
        <taxon>Zoopagomycota</taxon>
        <taxon>Entomophthoromycotina</taxon>
        <taxon>Entomophthoromycetes</taxon>
        <taxon>Entomophthorales</taxon>
        <taxon>Entomophthoraceae</taxon>
        <taxon>Entomophthora</taxon>
    </lineage>
</organism>
<sequence length="244" mass="27558">MFAGLHQENTNLWIQSTQSKFTQVGYPRRLWASEISLCVTGAALHFVSKWLKPHPDHSEDCVTSDKLLLTMHTGKPQLQDSNPDTLWAASPQDQPPGRPQILGQEPEQDLTLENPLKLDELKSPTLTLPTLNDPVNPANQRAGLAIEPEITWATTEGETKKLPIERRPPRDDQPHNPTREFEYSQFKPANELTLTMDATKDWKNLVDGNTRAKEICKSLPMTDGHTYTLDHQEVTHCHSCNKVT</sequence>
<proteinExistence type="predicted"/>
<gene>
    <name evidence="1" type="ORF">DSO57_1013281</name>
</gene>